<evidence type="ECO:0000259" key="2">
    <source>
        <dbReference type="Pfam" id="PF13581"/>
    </source>
</evidence>
<dbReference type="PANTHER" id="PTHR35526">
    <property type="entry name" value="ANTI-SIGMA-F FACTOR RSBW-RELATED"/>
    <property type="match status" value="1"/>
</dbReference>
<sequence>MSVALHPTRTSPTFAWEITVRAAEVGEWRERVAVVVRGLGGDTEAVSVARLGTSELLTNVIRHVGDPWCRLEVVGWRREARVRVFDRGREVPAIAAPDEDAEGGRGLVLLRAMTDRLGYTRTPDGKWVWFEVPLTARGVRDVPGTPGSG</sequence>
<comment type="caution">
    <text evidence="3">The sequence shown here is derived from an EMBL/GenBank/DDBJ whole genome shotgun (WGS) entry which is preliminary data.</text>
</comment>
<dbReference type="PANTHER" id="PTHR35526:SF3">
    <property type="entry name" value="ANTI-SIGMA-F FACTOR RSBW"/>
    <property type="match status" value="1"/>
</dbReference>
<dbReference type="RefSeq" id="WP_182660019.1">
    <property type="nucleotide sequence ID" value="NZ_VKHS01000020.1"/>
</dbReference>
<dbReference type="InterPro" id="IPR003594">
    <property type="entry name" value="HATPase_dom"/>
</dbReference>
<dbReference type="InterPro" id="IPR050267">
    <property type="entry name" value="Anti-sigma-factor_SerPK"/>
</dbReference>
<reference evidence="4" key="1">
    <citation type="submission" date="2019-10" db="EMBL/GenBank/DDBJ databases">
        <title>Streptomyces sp. nov., a novel actinobacterium isolated from alkaline environment.</title>
        <authorList>
            <person name="Golinska P."/>
        </authorList>
    </citation>
    <scope>NUCLEOTIDE SEQUENCE [LARGE SCALE GENOMIC DNA]</scope>
    <source>
        <strain evidence="4">DSM 42108</strain>
    </source>
</reference>
<dbReference type="Gene3D" id="3.30.565.10">
    <property type="entry name" value="Histidine kinase-like ATPase, C-terminal domain"/>
    <property type="match status" value="1"/>
</dbReference>
<evidence type="ECO:0000313" key="4">
    <source>
        <dbReference type="Proteomes" id="UP000530234"/>
    </source>
</evidence>
<feature type="domain" description="Histidine kinase/HSP90-like ATPase" evidence="2">
    <location>
        <begin position="20"/>
        <end position="130"/>
    </location>
</feature>
<keyword evidence="4" id="KW-1185">Reference proteome</keyword>
<dbReference type="SUPFAM" id="SSF55874">
    <property type="entry name" value="ATPase domain of HSP90 chaperone/DNA topoisomerase II/histidine kinase"/>
    <property type="match status" value="1"/>
</dbReference>
<keyword evidence="3" id="KW-0547">Nucleotide-binding</keyword>
<dbReference type="InterPro" id="IPR036890">
    <property type="entry name" value="HATPase_C_sf"/>
</dbReference>
<evidence type="ECO:0000256" key="1">
    <source>
        <dbReference type="ARBA" id="ARBA00022527"/>
    </source>
</evidence>
<protein>
    <submittedName>
        <fullName evidence="3">ATP-binding protein</fullName>
    </submittedName>
</protein>
<dbReference type="GO" id="GO:0005524">
    <property type="term" value="F:ATP binding"/>
    <property type="evidence" value="ECO:0007669"/>
    <property type="project" value="UniProtKB-KW"/>
</dbReference>
<dbReference type="Proteomes" id="UP000530234">
    <property type="component" value="Unassembled WGS sequence"/>
</dbReference>
<keyword evidence="1" id="KW-0723">Serine/threonine-protein kinase</keyword>
<evidence type="ECO:0000313" key="3">
    <source>
        <dbReference type="EMBL" id="MBB0228332.1"/>
    </source>
</evidence>
<dbReference type="CDD" id="cd16936">
    <property type="entry name" value="HATPase_RsbW-like"/>
    <property type="match status" value="1"/>
</dbReference>
<dbReference type="Pfam" id="PF13581">
    <property type="entry name" value="HATPase_c_2"/>
    <property type="match status" value="1"/>
</dbReference>
<dbReference type="AlphaFoldDB" id="A0A7W3SZX0"/>
<keyword evidence="1" id="KW-0418">Kinase</keyword>
<keyword evidence="3" id="KW-0067">ATP-binding</keyword>
<organism evidence="3 4">
    <name type="scientific">Streptomyces calidiresistens</name>
    <dbReference type="NCBI Taxonomy" id="1485586"/>
    <lineage>
        <taxon>Bacteria</taxon>
        <taxon>Bacillati</taxon>
        <taxon>Actinomycetota</taxon>
        <taxon>Actinomycetes</taxon>
        <taxon>Kitasatosporales</taxon>
        <taxon>Streptomycetaceae</taxon>
        <taxon>Streptomyces</taxon>
    </lineage>
</organism>
<keyword evidence="1" id="KW-0808">Transferase</keyword>
<dbReference type="GO" id="GO:0004674">
    <property type="term" value="F:protein serine/threonine kinase activity"/>
    <property type="evidence" value="ECO:0007669"/>
    <property type="project" value="UniProtKB-KW"/>
</dbReference>
<dbReference type="EMBL" id="VKHS01000020">
    <property type="protein sequence ID" value="MBB0228332.1"/>
    <property type="molecule type" value="Genomic_DNA"/>
</dbReference>
<accession>A0A7W3SZX0</accession>
<gene>
    <name evidence="3" type="ORF">FOE67_02075</name>
</gene>
<proteinExistence type="predicted"/>
<name>A0A7W3SZX0_9ACTN</name>